<feature type="domain" description="Alcohol dehydrogenase-like N-terminal" evidence="7">
    <location>
        <begin position="4"/>
        <end position="48"/>
    </location>
</feature>
<organism evidence="8">
    <name type="scientific">marine metagenome</name>
    <dbReference type="NCBI Taxonomy" id="408172"/>
    <lineage>
        <taxon>unclassified sequences</taxon>
        <taxon>metagenomes</taxon>
        <taxon>ecological metagenomes</taxon>
    </lineage>
</organism>
<dbReference type="GO" id="GO:0046872">
    <property type="term" value="F:metal ion binding"/>
    <property type="evidence" value="ECO:0007669"/>
    <property type="project" value="UniProtKB-KW"/>
</dbReference>
<accession>A0A381UFK3</accession>
<dbReference type="InterPro" id="IPR013154">
    <property type="entry name" value="ADH-like_N"/>
</dbReference>
<evidence type="ECO:0000313" key="8">
    <source>
        <dbReference type="EMBL" id="SVA26995.1"/>
    </source>
</evidence>
<comment type="similarity">
    <text evidence="2">Belongs to the zinc-containing alcohol dehydrogenase family.</text>
</comment>
<evidence type="ECO:0000256" key="3">
    <source>
        <dbReference type="ARBA" id="ARBA00022723"/>
    </source>
</evidence>
<sequence length="243" mass="26251">VIRCGKCNCCKRGDYQLCQGESAVLGIDKDGGMTEQMLVPEYCLVKLDKNLELKDASLVEPLAVALHGLLRTKTTSRHRVAVIGGGSVGLCTVAAAQFLGCKVSLHAKYDHQKEAGEKLGATEIKGSYDRVIDCAGSPEAIELCTESCAPGAWLILLAIPWDRLDLPGITMMVKEIRVFPSMVYGVTNGVRDIERAAELLTLNSQIGKTLITHRFPLNSAKEAFDVAKDRKSGSIKVVFDTGI</sequence>
<evidence type="ECO:0000259" key="7">
    <source>
        <dbReference type="Pfam" id="PF08240"/>
    </source>
</evidence>
<protein>
    <submittedName>
        <fullName evidence="8">Uncharacterized protein</fullName>
    </submittedName>
</protein>
<feature type="domain" description="Alcohol dehydrogenase-like C-terminal" evidence="6">
    <location>
        <begin position="88"/>
        <end position="198"/>
    </location>
</feature>
<dbReference type="Gene3D" id="3.40.50.720">
    <property type="entry name" value="NAD(P)-binding Rossmann-like Domain"/>
    <property type="match status" value="1"/>
</dbReference>
<evidence type="ECO:0000256" key="1">
    <source>
        <dbReference type="ARBA" id="ARBA00001947"/>
    </source>
</evidence>
<proteinExistence type="inferred from homology"/>
<dbReference type="Pfam" id="PF08240">
    <property type="entry name" value="ADH_N"/>
    <property type="match status" value="1"/>
</dbReference>
<dbReference type="PANTHER" id="PTHR43161:SF9">
    <property type="entry name" value="SORBITOL DEHYDROGENASE"/>
    <property type="match status" value="1"/>
</dbReference>
<dbReference type="SUPFAM" id="SSF50129">
    <property type="entry name" value="GroES-like"/>
    <property type="match status" value="1"/>
</dbReference>
<dbReference type="Pfam" id="PF00107">
    <property type="entry name" value="ADH_zinc_N"/>
    <property type="match status" value="1"/>
</dbReference>
<evidence type="ECO:0000256" key="2">
    <source>
        <dbReference type="ARBA" id="ARBA00008072"/>
    </source>
</evidence>
<dbReference type="PANTHER" id="PTHR43161">
    <property type="entry name" value="SORBITOL DEHYDROGENASE"/>
    <property type="match status" value="1"/>
</dbReference>
<evidence type="ECO:0000259" key="6">
    <source>
        <dbReference type="Pfam" id="PF00107"/>
    </source>
</evidence>
<keyword evidence="4" id="KW-0862">Zinc</keyword>
<keyword evidence="3" id="KW-0479">Metal-binding</keyword>
<name>A0A381UFK3_9ZZZZ</name>
<dbReference type="InterPro" id="IPR013149">
    <property type="entry name" value="ADH-like_C"/>
</dbReference>
<dbReference type="GO" id="GO:0016491">
    <property type="term" value="F:oxidoreductase activity"/>
    <property type="evidence" value="ECO:0007669"/>
    <property type="project" value="UniProtKB-KW"/>
</dbReference>
<dbReference type="Gene3D" id="3.90.180.10">
    <property type="entry name" value="Medium-chain alcohol dehydrogenases, catalytic domain"/>
    <property type="match status" value="1"/>
</dbReference>
<gene>
    <name evidence="8" type="ORF">METZ01_LOCUS79849</name>
</gene>
<dbReference type="InterPro" id="IPR011032">
    <property type="entry name" value="GroES-like_sf"/>
</dbReference>
<feature type="non-terminal residue" evidence="8">
    <location>
        <position position="1"/>
    </location>
</feature>
<comment type="cofactor">
    <cofactor evidence="1">
        <name>Zn(2+)</name>
        <dbReference type="ChEBI" id="CHEBI:29105"/>
    </cofactor>
</comment>
<dbReference type="AlphaFoldDB" id="A0A381UFK3"/>
<evidence type="ECO:0000256" key="4">
    <source>
        <dbReference type="ARBA" id="ARBA00022833"/>
    </source>
</evidence>
<reference evidence="8" key="1">
    <citation type="submission" date="2018-05" db="EMBL/GenBank/DDBJ databases">
        <authorList>
            <person name="Lanie J.A."/>
            <person name="Ng W.-L."/>
            <person name="Kazmierczak K.M."/>
            <person name="Andrzejewski T.M."/>
            <person name="Davidsen T.M."/>
            <person name="Wayne K.J."/>
            <person name="Tettelin H."/>
            <person name="Glass J.I."/>
            <person name="Rusch D."/>
            <person name="Podicherti R."/>
            <person name="Tsui H.-C.T."/>
            <person name="Winkler M.E."/>
        </authorList>
    </citation>
    <scope>NUCLEOTIDE SEQUENCE</scope>
</reference>
<dbReference type="EMBL" id="UINC01006349">
    <property type="protein sequence ID" value="SVA26995.1"/>
    <property type="molecule type" value="Genomic_DNA"/>
</dbReference>
<dbReference type="SUPFAM" id="SSF51735">
    <property type="entry name" value="NAD(P)-binding Rossmann-fold domains"/>
    <property type="match status" value="1"/>
</dbReference>
<dbReference type="InterPro" id="IPR036291">
    <property type="entry name" value="NAD(P)-bd_dom_sf"/>
</dbReference>
<keyword evidence="5" id="KW-0560">Oxidoreductase</keyword>
<evidence type="ECO:0000256" key="5">
    <source>
        <dbReference type="ARBA" id="ARBA00023002"/>
    </source>
</evidence>